<dbReference type="InterPro" id="IPR003107">
    <property type="entry name" value="HAT"/>
</dbReference>
<keyword evidence="9" id="KW-1185">Reference proteome</keyword>
<protein>
    <submittedName>
        <fullName evidence="8">Pre-mrna-processing factor 39</fullName>
    </submittedName>
</protein>
<sequence length="593" mass="68863">MADYNYGGSDEENSEIRRLNLELDVDSDDFEHWEKLIYACEALDGGLNRNSSPQALETMRNTYDRVLLKFPLLFGYWKKYADFEFNITGPEAAELVYERGCASITNSVDLWTQFCSFKMETTHEPQPVREVFERAAEHVGLDFLAHPFWDKYLEYEERQEASEQIFAILKQIVQIPMHQYARYFERYQQLSQTRPVAEIVSEDVLAHLRAEIAGEDAEIASKSDAEIEAVLRSKVDALSYAVFIKTQEETNKRWTYEAEIKRPYFHVTKLEHSQLSNWRKYLDFEESEGDISRVVFLYERCLVTCAYYDEIWFRYVRWMSAQAGKEEDVRNIFLRASTLFVPISRPAIRLQFAYFEESCGRVEYARAIHNAVIEVLPNSVEAILSLANLERRQAGLDAAIELFKQTIAEPQVDIYTKAALVAEWAFLLWKVKGSIGDARTVFVKNVQYYADSRQFWWKWLEFELAQPPVAASEAEEEDKKETAEDRLGHVITTMRTQSHLPLSTKKELCQVYMTYLQQRGGKDSMKTYLAIDREFFGPASISFSAMDKTESKESEPHADLDGTTTEKATLRYRSFFETFEDPDPDAQGPADFE</sequence>
<dbReference type="Proteomes" id="UP000016923">
    <property type="component" value="Unassembled WGS sequence"/>
</dbReference>
<evidence type="ECO:0000256" key="4">
    <source>
        <dbReference type="ARBA" id="ARBA00023187"/>
    </source>
</evidence>
<dbReference type="FunFam" id="1.25.40.10:FF:000451">
    <property type="entry name" value="mRNA splicing protein (Prp39), putative"/>
    <property type="match status" value="1"/>
</dbReference>
<keyword evidence="4" id="KW-0508">mRNA splicing</keyword>
<dbReference type="GO" id="GO:0000395">
    <property type="term" value="P:mRNA 5'-splice site recognition"/>
    <property type="evidence" value="ECO:0007669"/>
    <property type="project" value="TreeGrafter"/>
</dbReference>
<dbReference type="SUPFAM" id="SSF48452">
    <property type="entry name" value="TPR-like"/>
    <property type="match status" value="1"/>
</dbReference>
<dbReference type="InterPro" id="IPR011990">
    <property type="entry name" value="TPR-like_helical_dom_sf"/>
</dbReference>
<evidence type="ECO:0000256" key="3">
    <source>
        <dbReference type="ARBA" id="ARBA00022737"/>
    </source>
</evidence>
<evidence type="ECO:0000313" key="8">
    <source>
        <dbReference type="EMBL" id="EPE10784.1"/>
    </source>
</evidence>
<dbReference type="AlphaFoldDB" id="S3CBA5"/>
<organism evidence="8 9">
    <name type="scientific">Ophiostoma piceae (strain UAMH 11346)</name>
    <name type="common">Sap stain fungus</name>
    <dbReference type="NCBI Taxonomy" id="1262450"/>
    <lineage>
        <taxon>Eukaryota</taxon>
        <taxon>Fungi</taxon>
        <taxon>Dikarya</taxon>
        <taxon>Ascomycota</taxon>
        <taxon>Pezizomycotina</taxon>
        <taxon>Sordariomycetes</taxon>
        <taxon>Sordariomycetidae</taxon>
        <taxon>Ophiostomatales</taxon>
        <taxon>Ophiostomataceae</taxon>
        <taxon>Ophiostoma</taxon>
    </lineage>
</organism>
<dbReference type="STRING" id="1262450.S3CBA5"/>
<dbReference type="GO" id="GO:0140727">
    <property type="term" value="P:siRNA-mediated pericentric heterochromatin formation"/>
    <property type="evidence" value="ECO:0007669"/>
    <property type="project" value="EnsemblFungi"/>
</dbReference>
<dbReference type="InterPro" id="IPR059164">
    <property type="entry name" value="HAT_PRP39_C"/>
</dbReference>
<dbReference type="PANTHER" id="PTHR17204">
    <property type="entry name" value="PRE-MRNA PROCESSING PROTEIN PRP39-RELATED"/>
    <property type="match status" value="1"/>
</dbReference>
<feature type="region of interest" description="Disordered" evidence="7">
    <location>
        <begin position="547"/>
        <end position="566"/>
    </location>
</feature>
<dbReference type="GO" id="GO:0005685">
    <property type="term" value="C:U1 snRNP"/>
    <property type="evidence" value="ECO:0007669"/>
    <property type="project" value="EnsemblFungi"/>
</dbReference>
<dbReference type="GO" id="GO:0030627">
    <property type="term" value="F:pre-mRNA 5'-splice site binding"/>
    <property type="evidence" value="ECO:0007669"/>
    <property type="project" value="TreeGrafter"/>
</dbReference>
<keyword evidence="3" id="KW-0677">Repeat</keyword>
<reference evidence="8 9" key="1">
    <citation type="journal article" date="2013" name="BMC Genomics">
        <title>The genome and transcriptome of the pine saprophyte Ophiostoma piceae, and a comparison with the bark beetle-associated pine pathogen Grosmannia clavigera.</title>
        <authorList>
            <person name="Haridas S."/>
            <person name="Wang Y."/>
            <person name="Lim L."/>
            <person name="Massoumi Alamouti S."/>
            <person name="Jackman S."/>
            <person name="Docking R."/>
            <person name="Robertson G."/>
            <person name="Birol I."/>
            <person name="Bohlmann J."/>
            <person name="Breuil C."/>
        </authorList>
    </citation>
    <scope>NUCLEOTIDE SEQUENCE [LARGE SCALE GENOMIC DNA]</scope>
    <source>
        <strain evidence="8 9">UAMH 11346</strain>
    </source>
</reference>
<evidence type="ECO:0000256" key="2">
    <source>
        <dbReference type="ARBA" id="ARBA00022664"/>
    </source>
</evidence>
<dbReference type="PANTHER" id="PTHR17204:SF5">
    <property type="entry name" value="PRE-MRNA-PROCESSING FACTOR 39"/>
    <property type="match status" value="1"/>
</dbReference>
<proteinExistence type="inferred from homology"/>
<evidence type="ECO:0000256" key="5">
    <source>
        <dbReference type="ARBA" id="ARBA00023242"/>
    </source>
</evidence>
<keyword evidence="5" id="KW-0539">Nucleus</keyword>
<feature type="region of interest" description="Disordered" evidence="7">
    <location>
        <begin position="574"/>
        <end position="593"/>
    </location>
</feature>
<dbReference type="GO" id="GO:0071004">
    <property type="term" value="C:U2-type prespliceosome"/>
    <property type="evidence" value="ECO:0007669"/>
    <property type="project" value="TreeGrafter"/>
</dbReference>
<evidence type="ECO:0000256" key="6">
    <source>
        <dbReference type="ARBA" id="ARBA00038019"/>
    </source>
</evidence>
<dbReference type="HOGENOM" id="CLU_007434_3_1_1"/>
<keyword evidence="2" id="KW-0507">mRNA processing</keyword>
<dbReference type="eggNOG" id="KOG1258">
    <property type="taxonomic scope" value="Eukaryota"/>
</dbReference>
<evidence type="ECO:0000256" key="7">
    <source>
        <dbReference type="SAM" id="MobiDB-lite"/>
    </source>
</evidence>
<evidence type="ECO:0000313" key="9">
    <source>
        <dbReference type="Proteomes" id="UP000016923"/>
    </source>
</evidence>
<dbReference type="OMA" id="IISWANL"/>
<dbReference type="Pfam" id="PF23240">
    <property type="entry name" value="HAT_PRP39_N"/>
    <property type="match status" value="1"/>
</dbReference>
<dbReference type="GO" id="GO:0000243">
    <property type="term" value="C:commitment complex"/>
    <property type="evidence" value="ECO:0007669"/>
    <property type="project" value="TreeGrafter"/>
</dbReference>
<name>S3CBA5_OPHP1</name>
<comment type="subcellular location">
    <subcellularLocation>
        <location evidence="1">Nucleus</location>
    </subcellularLocation>
</comment>
<accession>S3CBA5</accession>
<dbReference type="Pfam" id="PF23241">
    <property type="entry name" value="HAT_PRP39_C"/>
    <property type="match status" value="1"/>
</dbReference>
<dbReference type="FunFam" id="1.25.40.10:FF:000064">
    <property type="entry name" value="Putative pre-mrna-processing factor 39"/>
    <property type="match status" value="1"/>
</dbReference>
<dbReference type="OrthoDB" id="10265668at2759"/>
<dbReference type="VEuPathDB" id="FungiDB:F503_05879"/>
<feature type="compositionally biased region" description="Basic and acidic residues" evidence="7">
    <location>
        <begin position="547"/>
        <end position="560"/>
    </location>
</feature>
<dbReference type="Gene3D" id="1.25.40.10">
    <property type="entry name" value="Tetratricopeptide repeat domain"/>
    <property type="match status" value="2"/>
</dbReference>
<evidence type="ECO:0000256" key="1">
    <source>
        <dbReference type="ARBA" id="ARBA00004123"/>
    </source>
</evidence>
<comment type="similarity">
    <text evidence="6">Belongs to the PRP39 family.</text>
</comment>
<gene>
    <name evidence="8" type="ORF">F503_05879</name>
</gene>
<dbReference type="SMART" id="SM00386">
    <property type="entry name" value="HAT"/>
    <property type="match status" value="8"/>
</dbReference>
<dbReference type="EMBL" id="KE148146">
    <property type="protein sequence ID" value="EPE10784.1"/>
    <property type="molecule type" value="Genomic_DNA"/>
</dbReference>